<evidence type="ECO:0000313" key="3">
    <source>
        <dbReference type="Proteomes" id="UP000236333"/>
    </source>
</evidence>
<gene>
    <name evidence="2" type="ORF">TSOC_006207</name>
</gene>
<comment type="caution">
    <text evidence="2">The sequence shown here is derived from an EMBL/GenBank/DDBJ whole genome shotgun (WGS) entry which is preliminary data.</text>
</comment>
<accession>A0A2J8A482</accession>
<feature type="region of interest" description="Disordered" evidence="1">
    <location>
        <begin position="130"/>
        <end position="166"/>
    </location>
</feature>
<evidence type="ECO:0000313" key="2">
    <source>
        <dbReference type="EMBL" id="PNH07313.1"/>
    </source>
</evidence>
<feature type="compositionally biased region" description="Low complexity" evidence="1">
    <location>
        <begin position="132"/>
        <end position="161"/>
    </location>
</feature>
<evidence type="ECO:0008006" key="4">
    <source>
        <dbReference type="Google" id="ProtNLM"/>
    </source>
</evidence>
<name>A0A2J8A482_9CHLO</name>
<organism evidence="2 3">
    <name type="scientific">Tetrabaena socialis</name>
    <dbReference type="NCBI Taxonomy" id="47790"/>
    <lineage>
        <taxon>Eukaryota</taxon>
        <taxon>Viridiplantae</taxon>
        <taxon>Chlorophyta</taxon>
        <taxon>core chlorophytes</taxon>
        <taxon>Chlorophyceae</taxon>
        <taxon>CS clade</taxon>
        <taxon>Chlamydomonadales</taxon>
        <taxon>Tetrabaenaceae</taxon>
        <taxon>Tetrabaena</taxon>
    </lineage>
</organism>
<dbReference type="OrthoDB" id="2015045at2759"/>
<evidence type="ECO:0000256" key="1">
    <source>
        <dbReference type="SAM" id="MobiDB-lite"/>
    </source>
</evidence>
<dbReference type="AlphaFoldDB" id="A0A2J8A482"/>
<dbReference type="EMBL" id="PGGS01000186">
    <property type="protein sequence ID" value="PNH07313.1"/>
    <property type="molecule type" value="Genomic_DNA"/>
</dbReference>
<keyword evidence="3" id="KW-1185">Reference proteome</keyword>
<protein>
    <recommendedName>
        <fullName evidence="4">Methyltransferase FkbM domain-containing protein</fullName>
    </recommendedName>
</protein>
<feature type="non-terminal residue" evidence="2">
    <location>
        <position position="1"/>
    </location>
</feature>
<dbReference type="Proteomes" id="UP000236333">
    <property type="component" value="Unassembled WGS sequence"/>
</dbReference>
<proteinExistence type="predicted"/>
<reference evidence="2 3" key="1">
    <citation type="journal article" date="2017" name="Mol. Biol. Evol.">
        <title>The 4-celled Tetrabaena socialis nuclear genome reveals the essential components for genetic control of cell number at the origin of multicellularity in the volvocine lineage.</title>
        <authorList>
            <person name="Featherston J."/>
            <person name="Arakaki Y."/>
            <person name="Hanschen E.R."/>
            <person name="Ferris P.J."/>
            <person name="Michod R.E."/>
            <person name="Olson B.J.S.C."/>
            <person name="Nozaki H."/>
            <person name="Durand P.M."/>
        </authorList>
    </citation>
    <scope>NUCLEOTIDE SEQUENCE [LARGE SCALE GENOMIC DNA]</scope>
    <source>
        <strain evidence="2 3">NIES-571</strain>
    </source>
</reference>
<sequence>PLPRTGLLSALHVEAIPIFKLDVEGFEFPIMAEWTEQSRGLPEQIAVELHYIHTFANEADTMYTPFKVCCCAAAACTTSCRPAMMPAACCSAATALPLSISARSALGGVVDFTMRCSVAFSDASDRTHCRSRYSPSSSRVNRPSRSAVSRCGSGSGAPRSGPRSKARMRLADAPDTLSYGDFDLKEWAPNGGQLLRLVGAQNQNPHLSTQGPSGGLCATVDDVDRTNSCALQVRLHVL</sequence>